<gene>
    <name evidence="1" type="ORF">METZ01_LOCUS184189</name>
</gene>
<dbReference type="InterPro" id="IPR052045">
    <property type="entry name" value="Sulfur_Carrier/Prot_Modifier"/>
</dbReference>
<dbReference type="InterPro" id="IPR003749">
    <property type="entry name" value="ThiS/MoaD-like"/>
</dbReference>
<protein>
    <recommendedName>
        <fullName evidence="2">Molybdopterin synthase sulfur carrier subunit</fullName>
    </recommendedName>
</protein>
<proteinExistence type="predicted"/>
<evidence type="ECO:0000313" key="1">
    <source>
        <dbReference type="EMBL" id="SVB31335.1"/>
    </source>
</evidence>
<dbReference type="PANTHER" id="PTHR38031">
    <property type="entry name" value="SULFUR CARRIER PROTEIN SLR0821-RELATED"/>
    <property type="match status" value="1"/>
</dbReference>
<dbReference type="InterPro" id="IPR012675">
    <property type="entry name" value="Beta-grasp_dom_sf"/>
</dbReference>
<organism evidence="1">
    <name type="scientific">marine metagenome</name>
    <dbReference type="NCBI Taxonomy" id="408172"/>
    <lineage>
        <taxon>unclassified sequences</taxon>
        <taxon>metagenomes</taxon>
        <taxon>ecological metagenomes</taxon>
    </lineage>
</organism>
<dbReference type="SUPFAM" id="SSF54285">
    <property type="entry name" value="MoaD/ThiS"/>
    <property type="match status" value="1"/>
</dbReference>
<dbReference type="PANTHER" id="PTHR38031:SF1">
    <property type="entry name" value="SULFUR CARRIER PROTEIN CYSO"/>
    <property type="match status" value="1"/>
</dbReference>
<name>A0A382CZ48_9ZZZZ</name>
<evidence type="ECO:0008006" key="2">
    <source>
        <dbReference type="Google" id="ProtNLM"/>
    </source>
</evidence>
<dbReference type="InterPro" id="IPR016155">
    <property type="entry name" value="Mopterin_synth/thiamin_S_b"/>
</dbReference>
<reference evidence="1" key="1">
    <citation type="submission" date="2018-05" db="EMBL/GenBank/DDBJ databases">
        <authorList>
            <person name="Lanie J.A."/>
            <person name="Ng W.-L."/>
            <person name="Kazmierczak K.M."/>
            <person name="Andrzejewski T.M."/>
            <person name="Davidsen T.M."/>
            <person name="Wayne K.J."/>
            <person name="Tettelin H."/>
            <person name="Glass J.I."/>
            <person name="Rusch D."/>
            <person name="Podicherti R."/>
            <person name="Tsui H.-C.T."/>
            <person name="Winkler M.E."/>
        </authorList>
    </citation>
    <scope>NUCLEOTIDE SEQUENCE</scope>
</reference>
<dbReference type="NCBIfam" id="NF041918">
    <property type="entry name" value="SAMP1"/>
    <property type="match status" value="1"/>
</dbReference>
<dbReference type="Gene3D" id="3.10.20.30">
    <property type="match status" value="1"/>
</dbReference>
<dbReference type="AlphaFoldDB" id="A0A382CZ48"/>
<dbReference type="InterPro" id="IPR054834">
    <property type="entry name" value="SAMP1_3"/>
</dbReference>
<sequence length="93" mass="10176">MTILVRIPQPLRGLTGDLPTVDGNGATLRECITNLETEFPGISERILEEDGELRRFVNVYIDGEDVRFEQGMDTPVSDNSEISIVPAVAGGMQ</sequence>
<accession>A0A382CZ48</accession>
<dbReference type="Pfam" id="PF02597">
    <property type="entry name" value="ThiS"/>
    <property type="match status" value="1"/>
</dbReference>
<dbReference type="EMBL" id="UINC01036806">
    <property type="protein sequence ID" value="SVB31335.1"/>
    <property type="molecule type" value="Genomic_DNA"/>
</dbReference>